<gene>
    <name evidence="1" type="ORF">rCG_22382</name>
</gene>
<evidence type="ECO:0000313" key="2">
    <source>
        <dbReference type="Proteomes" id="UP000234681"/>
    </source>
</evidence>
<dbReference type="Proteomes" id="UP000234681">
    <property type="component" value="Chromosome 9"/>
</dbReference>
<evidence type="ECO:0000313" key="1">
    <source>
        <dbReference type="EMBL" id="EDL99159.1"/>
    </source>
</evidence>
<reference evidence="1 2" key="1">
    <citation type="submission" date="2005-09" db="EMBL/GenBank/DDBJ databases">
        <authorList>
            <person name="Mural R.J."/>
            <person name="Li P.W."/>
            <person name="Adams M.D."/>
            <person name="Amanatides P.G."/>
            <person name="Baden-Tillson H."/>
            <person name="Barnstead M."/>
            <person name="Chin S.H."/>
            <person name="Dew I."/>
            <person name="Evans C.A."/>
            <person name="Ferriera S."/>
            <person name="Flanigan M."/>
            <person name="Fosler C."/>
            <person name="Glodek A."/>
            <person name="Gu Z."/>
            <person name="Holt R.A."/>
            <person name="Jennings D."/>
            <person name="Kraft C.L."/>
            <person name="Lu F."/>
            <person name="Nguyen T."/>
            <person name="Nusskern D.R."/>
            <person name="Pfannkoch C.M."/>
            <person name="Sitter C."/>
            <person name="Sutton G.G."/>
            <person name="Venter J.C."/>
            <person name="Wang Z."/>
            <person name="Woodage T."/>
            <person name="Zheng X.H."/>
            <person name="Zhong F."/>
        </authorList>
    </citation>
    <scope>NUCLEOTIDE SEQUENCE [LARGE SCALE GENOMIC DNA]</scope>
    <source>
        <strain>BN</strain>
        <strain evidence="2">Sprague-Dawley</strain>
    </source>
</reference>
<proteinExistence type="predicted"/>
<feature type="non-terminal residue" evidence="1">
    <location>
        <position position="33"/>
    </location>
</feature>
<dbReference type="EMBL" id="CH473965">
    <property type="protein sequence ID" value="EDL99159.1"/>
    <property type="molecule type" value="Genomic_DNA"/>
</dbReference>
<accession>A6INQ1</accession>
<sequence length="33" mass="3857">MLWGHHGFEVVSCLLKTMSFYDDGLLFSKFLCM</sequence>
<name>A6INQ1_RAT</name>
<dbReference type="AlphaFoldDB" id="A6INQ1"/>
<protein>
    <submittedName>
        <fullName evidence="1">RCG22382</fullName>
    </submittedName>
</protein>
<organism evidence="1 2">
    <name type="scientific">Rattus norvegicus</name>
    <name type="common">Rat</name>
    <dbReference type="NCBI Taxonomy" id="10116"/>
    <lineage>
        <taxon>Eukaryota</taxon>
        <taxon>Metazoa</taxon>
        <taxon>Chordata</taxon>
        <taxon>Craniata</taxon>
        <taxon>Vertebrata</taxon>
        <taxon>Euteleostomi</taxon>
        <taxon>Mammalia</taxon>
        <taxon>Eutheria</taxon>
        <taxon>Euarchontoglires</taxon>
        <taxon>Glires</taxon>
        <taxon>Rodentia</taxon>
        <taxon>Myomorpha</taxon>
        <taxon>Muroidea</taxon>
        <taxon>Muridae</taxon>
        <taxon>Murinae</taxon>
        <taxon>Rattus</taxon>
    </lineage>
</organism>